<evidence type="ECO:0000256" key="3">
    <source>
        <dbReference type="ARBA" id="ARBA00013252"/>
    </source>
</evidence>
<evidence type="ECO:0000313" key="7">
    <source>
        <dbReference type="EMBL" id="SKB10317.1"/>
    </source>
</evidence>
<comment type="similarity">
    <text evidence="2">Belongs to the pterin-4-alpha-carbinolamine dehydratase family.</text>
</comment>
<accession>A0A1T4Z8B9</accession>
<reference evidence="8" key="1">
    <citation type="submission" date="2017-02" db="EMBL/GenBank/DDBJ databases">
        <authorList>
            <person name="Varghese N."/>
            <person name="Submissions S."/>
        </authorList>
    </citation>
    <scope>NUCLEOTIDE SEQUENCE [LARGE SCALE GENOMIC DNA]</scope>
    <source>
        <strain evidence="8">9H-4</strain>
    </source>
</reference>
<evidence type="ECO:0000313" key="8">
    <source>
        <dbReference type="Proteomes" id="UP000191040"/>
    </source>
</evidence>
<dbReference type="AlphaFoldDB" id="A0A1T4Z8B9"/>
<dbReference type="EC" id="4.2.1.96" evidence="3"/>
<feature type="domain" description="Glyoxalase-like" evidence="6">
    <location>
        <begin position="107"/>
        <end position="211"/>
    </location>
</feature>
<dbReference type="SUPFAM" id="SSF55248">
    <property type="entry name" value="PCD-like"/>
    <property type="match status" value="1"/>
</dbReference>
<dbReference type="Pfam" id="PF18029">
    <property type="entry name" value="Glyoxalase_6"/>
    <property type="match status" value="1"/>
</dbReference>
<dbReference type="GO" id="GO:0006729">
    <property type="term" value="P:tetrahydrobiopterin biosynthetic process"/>
    <property type="evidence" value="ECO:0007669"/>
    <property type="project" value="InterPro"/>
</dbReference>
<keyword evidence="8" id="KW-1185">Reference proteome</keyword>
<dbReference type="GO" id="GO:0008124">
    <property type="term" value="F:4-alpha-hydroxytetrahydrobiopterin dehydratase activity"/>
    <property type="evidence" value="ECO:0007669"/>
    <property type="project" value="UniProtKB-EC"/>
</dbReference>
<evidence type="ECO:0000256" key="4">
    <source>
        <dbReference type="ARBA" id="ARBA00021735"/>
    </source>
</evidence>
<dbReference type="Gene3D" id="3.10.180.10">
    <property type="entry name" value="2,3-Dihydroxybiphenyl 1,2-Dioxygenase, domain 1"/>
    <property type="match status" value="1"/>
</dbReference>
<sequence length="217" mass="23471">MSTLDVPTIIAAGLDDWRPLVHSLHARFRTGDFAQGLEFVVDIGAAAEAANHHPDVKLTYTHVDITLISHDSGGITDRDLDLARTISDLAGERGFESDPARLAIVEIALNAQDKDAIGPFWAAMLTGDANAYDGEQVTDDTGQVPLLWFQPTERRNEAPSMCFHLDIWIPVGQLPSRIEAGVAAGGRVFDDSESPSFVVLEDAEGNKACLCTVMDRS</sequence>
<dbReference type="EMBL" id="LT796768">
    <property type="protein sequence ID" value="SKB10317.1"/>
    <property type="molecule type" value="Genomic_DNA"/>
</dbReference>
<evidence type="ECO:0000256" key="1">
    <source>
        <dbReference type="ARBA" id="ARBA00001554"/>
    </source>
</evidence>
<organism evidence="7 8">
    <name type="scientific">Aeromicrobium choanae</name>
    <dbReference type="NCBI Taxonomy" id="1736691"/>
    <lineage>
        <taxon>Bacteria</taxon>
        <taxon>Bacillati</taxon>
        <taxon>Actinomycetota</taxon>
        <taxon>Actinomycetes</taxon>
        <taxon>Propionibacteriales</taxon>
        <taxon>Nocardioidaceae</taxon>
        <taxon>Aeromicrobium</taxon>
    </lineage>
</organism>
<dbReference type="Gene3D" id="3.30.1360.20">
    <property type="entry name" value="Transcriptional coactivator/pterin dehydratase"/>
    <property type="match status" value="1"/>
</dbReference>
<dbReference type="InterPro" id="IPR029068">
    <property type="entry name" value="Glyas_Bleomycin-R_OHBP_Dase"/>
</dbReference>
<protein>
    <recommendedName>
        <fullName evidence="4">Putative pterin-4-alpha-carbinolamine dehydratase</fullName>
        <ecNumber evidence="3">4.2.1.96</ecNumber>
    </recommendedName>
</protein>
<evidence type="ECO:0000256" key="5">
    <source>
        <dbReference type="ARBA" id="ARBA00023239"/>
    </source>
</evidence>
<dbReference type="InterPro" id="IPR001533">
    <property type="entry name" value="Pterin_deHydtase"/>
</dbReference>
<dbReference type="PANTHER" id="PTHR12599">
    <property type="entry name" value="PTERIN-4-ALPHA-CARBINOLAMINE DEHYDRATASE"/>
    <property type="match status" value="1"/>
</dbReference>
<gene>
    <name evidence="7" type="ORF">SAMN06295964_3253</name>
</gene>
<evidence type="ECO:0000259" key="6">
    <source>
        <dbReference type="Pfam" id="PF18029"/>
    </source>
</evidence>
<dbReference type="CDD" id="cd00488">
    <property type="entry name" value="PCD_DCoH"/>
    <property type="match status" value="1"/>
</dbReference>
<dbReference type="RefSeq" id="WP_078701114.1">
    <property type="nucleotide sequence ID" value="NZ_LT796768.1"/>
</dbReference>
<keyword evidence="5" id="KW-0456">Lyase</keyword>
<dbReference type="PANTHER" id="PTHR12599:SF0">
    <property type="entry name" value="PTERIN-4-ALPHA-CARBINOLAMINE DEHYDRATASE"/>
    <property type="match status" value="1"/>
</dbReference>
<dbReference type="InterPro" id="IPR036428">
    <property type="entry name" value="PCD_sf"/>
</dbReference>
<dbReference type="OrthoDB" id="15077at2"/>
<dbReference type="InterPro" id="IPR041581">
    <property type="entry name" value="Glyoxalase_6"/>
</dbReference>
<dbReference type="Proteomes" id="UP000191040">
    <property type="component" value="Chromosome I"/>
</dbReference>
<proteinExistence type="inferred from homology"/>
<dbReference type="Pfam" id="PF01329">
    <property type="entry name" value="Pterin_4a"/>
    <property type="match status" value="1"/>
</dbReference>
<evidence type="ECO:0000256" key="2">
    <source>
        <dbReference type="ARBA" id="ARBA00006472"/>
    </source>
</evidence>
<name>A0A1T4Z8B9_9ACTN</name>
<dbReference type="STRING" id="1736691.SAMN06295964_3253"/>
<comment type="catalytic activity">
    <reaction evidence="1">
        <text>(4aS,6R)-4a-hydroxy-L-erythro-5,6,7,8-tetrahydrobiopterin = (6R)-L-erythro-6,7-dihydrobiopterin + H2O</text>
        <dbReference type="Rhea" id="RHEA:11920"/>
        <dbReference type="ChEBI" id="CHEBI:15377"/>
        <dbReference type="ChEBI" id="CHEBI:15642"/>
        <dbReference type="ChEBI" id="CHEBI:43120"/>
        <dbReference type="EC" id="4.2.1.96"/>
    </reaction>
</comment>